<dbReference type="InterPro" id="IPR050570">
    <property type="entry name" value="Cell_wall_metabolism_enzyme"/>
</dbReference>
<reference evidence="3 4" key="1">
    <citation type="submission" date="2016-11" db="EMBL/GenBank/DDBJ databases">
        <authorList>
            <person name="Jaros S."/>
            <person name="Januszkiewicz K."/>
            <person name="Wedrychowicz H."/>
        </authorList>
    </citation>
    <scope>NUCLEOTIDE SEQUENCE [LARGE SCALE GENOMIC DNA]</scope>
    <source>
        <strain evidence="3 4">DSM 17459</strain>
    </source>
</reference>
<dbReference type="Gene3D" id="2.70.70.10">
    <property type="entry name" value="Glucose Permease (Domain IIA)"/>
    <property type="match status" value="1"/>
</dbReference>
<organism evidence="3 4">
    <name type="scientific">Lactonifactor longoviformis DSM 17459</name>
    <dbReference type="NCBI Taxonomy" id="1122155"/>
    <lineage>
        <taxon>Bacteria</taxon>
        <taxon>Bacillati</taxon>
        <taxon>Bacillota</taxon>
        <taxon>Clostridia</taxon>
        <taxon>Eubacteriales</taxon>
        <taxon>Clostridiaceae</taxon>
        <taxon>Lactonifactor</taxon>
    </lineage>
</organism>
<dbReference type="EMBL" id="FQVI01000018">
    <property type="protein sequence ID" value="SHF25029.1"/>
    <property type="molecule type" value="Genomic_DNA"/>
</dbReference>
<dbReference type="Pfam" id="PF01551">
    <property type="entry name" value="Peptidase_M23"/>
    <property type="match status" value="1"/>
</dbReference>
<dbReference type="CDD" id="cd12797">
    <property type="entry name" value="M23_peptidase"/>
    <property type="match status" value="1"/>
</dbReference>
<name>A0A1M5A3Y5_9CLOT</name>
<dbReference type="InterPro" id="IPR016047">
    <property type="entry name" value="M23ase_b-sheet_dom"/>
</dbReference>
<evidence type="ECO:0000259" key="2">
    <source>
        <dbReference type="Pfam" id="PF01551"/>
    </source>
</evidence>
<dbReference type="Proteomes" id="UP000184245">
    <property type="component" value="Unassembled WGS sequence"/>
</dbReference>
<gene>
    <name evidence="3" type="ORF">SAMN02745158_03024</name>
</gene>
<keyword evidence="4" id="KW-1185">Reference proteome</keyword>
<feature type="compositionally biased region" description="Basic and acidic residues" evidence="1">
    <location>
        <begin position="35"/>
        <end position="48"/>
    </location>
</feature>
<dbReference type="GO" id="GO:0004222">
    <property type="term" value="F:metalloendopeptidase activity"/>
    <property type="evidence" value="ECO:0007669"/>
    <property type="project" value="TreeGrafter"/>
</dbReference>
<feature type="compositionally biased region" description="Polar residues" evidence="1">
    <location>
        <begin position="96"/>
        <end position="117"/>
    </location>
</feature>
<sequence>MMNSKKMIRIVVSSVLLVAIVATCVGVYKTGSTNTKKEQSLAEETKDTDGEELAANDSQDMQEEESQESGTENVEGTKEVEDQPDQNTPEAEDAQADQNTQENPDAQDNAANESAATENVEAEAPEINFSESSLMEWPLNGDVLLDYSMDKTVYFPTLNEYKYNPAIVISSDVNAPVLAAANGQVLSITTNEETGTTLTMDMGNGYQAVYGQLKEVPYEEGDTVASGSVIGYISEPTKYYSVEGSNLYFEMTKDGTPIDPVMYLP</sequence>
<dbReference type="STRING" id="1122155.SAMN02745158_03024"/>
<dbReference type="PANTHER" id="PTHR21666">
    <property type="entry name" value="PEPTIDASE-RELATED"/>
    <property type="match status" value="1"/>
</dbReference>
<feature type="domain" description="M23ase beta-sheet core" evidence="2">
    <location>
        <begin position="164"/>
        <end position="260"/>
    </location>
</feature>
<dbReference type="PANTHER" id="PTHR21666:SF270">
    <property type="entry name" value="MUREIN HYDROLASE ACTIVATOR ENVC"/>
    <property type="match status" value="1"/>
</dbReference>
<protein>
    <submittedName>
        <fullName evidence="3">Peptidase family M23</fullName>
    </submittedName>
</protein>
<proteinExistence type="predicted"/>
<evidence type="ECO:0000313" key="3">
    <source>
        <dbReference type="EMBL" id="SHF25029.1"/>
    </source>
</evidence>
<feature type="region of interest" description="Disordered" evidence="1">
    <location>
        <begin position="33"/>
        <end position="120"/>
    </location>
</feature>
<accession>A0A1M5A3Y5</accession>
<evidence type="ECO:0000256" key="1">
    <source>
        <dbReference type="SAM" id="MobiDB-lite"/>
    </source>
</evidence>
<feature type="compositionally biased region" description="Acidic residues" evidence="1">
    <location>
        <begin position="49"/>
        <end position="67"/>
    </location>
</feature>
<dbReference type="InterPro" id="IPR011055">
    <property type="entry name" value="Dup_hybrid_motif"/>
</dbReference>
<evidence type="ECO:0000313" key="4">
    <source>
        <dbReference type="Proteomes" id="UP000184245"/>
    </source>
</evidence>
<dbReference type="SUPFAM" id="SSF51261">
    <property type="entry name" value="Duplicated hybrid motif"/>
    <property type="match status" value="1"/>
</dbReference>
<dbReference type="AlphaFoldDB" id="A0A1M5A3Y5"/>